<dbReference type="GO" id="GO:0005634">
    <property type="term" value="C:nucleus"/>
    <property type="evidence" value="ECO:0007669"/>
    <property type="project" value="UniProtKB-SubCell"/>
</dbReference>
<comment type="caution">
    <text evidence="9">The sequence shown here is derived from an EMBL/GenBank/DDBJ whole genome shotgun (WGS) entry which is preliminary data.</text>
</comment>
<dbReference type="CDD" id="cd22911">
    <property type="entry name" value="HFD_H3"/>
    <property type="match status" value="1"/>
</dbReference>
<evidence type="ECO:0000256" key="2">
    <source>
        <dbReference type="ARBA" id="ARBA00004286"/>
    </source>
</evidence>
<dbReference type="GO" id="GO:0046982">
    <property type="term" value="F:protein heterodimerization activity"/>
    <property type="evidence" value="ECO:0007669"/>
    <property type="project" value="InterPro"/>
</dbReference>
<dbReference type="InterPro" id="IPR007125">
    <property type="entry name" value="H2A/H2B/H3"/>
</dbReference>
<evidence type="ECO:0000256" key="4">
    <source>
        <dbReference type="ARBA" id="ARBA00022454"/>
    </source>
</evidence>
<evidence type="ECO:0000256" key="5">
    <source>
        <dbReference type="ARBA" id="ARBA00023125"/>
    </source>
</evidence>
<evidence type="ECO:0000313" key="10">
    <source>
        <dbReference type="Proteomes" id="UP000800235"/>
    </source>
</evidence>
<dbReference type="Gene3D" id="1.10.20.10">
    <property type="entry name" value="Histone, subunit A"/>
    <property type="match status" value="1"/>
</dbReference>
<accession>A0A9P4NE66</accession>
<evidence type="ECO:0000256" key="1">
    <source>
        <dbReference type="ARBA" id="ARBA00004123"/>
    </source>
</evidence>
<dbReference type="PROSITE" id="PS00959">
    <property type="entry name" value="HISTONE_H3_2"/>
    <property type="match status" value="1"/>
</dbReference>
<evidence type="ECO:0000256" key="7">
    <source>
        <dbReference type="ARBA" id="ARBA00023269"/>
    </source>
</evidence>
<dbReference type="FunFam" id="1.10.20.10:FF:000085">
    <property type="entry name" value="Histone H3.2"/>
    <property type="match status" value="1"/>
</dbReference>
<dbReference type="PRINTS" id="PR00622">
    <property type="entry name" value="HISTONEH3"/>
</dbReference>
<evidence type="ECO:0000256" key="6">
    <source>
        <dbReference type="ARBA" id="ARBA00023242"/>
    </source>
</evidence>
<evidence type="ECO:0000313" key="9">
    <source>
        <dbReference type="EMBL" id="KAF2416187.1"/>
    </source>
</evidence>
<comment type="subcellular location">
    <subcellularLocation>
        <location evidence="2">Chromosome</location>
    </subcellularLocation>
    <subcellularLocation>
        <location evidence="1">Nucleus</location>
    </subcellularLocation>
</comment>
<dbReference type="InterPro" id="IPR009072">
    <property type="entry name" value="Histone-fold"/>
</dbReference>
<dbReference type="InterPro" id="IPR000164">
    <property type="entry name" value="Histone_H3/CENP-A"/>
</dbReference>
<dbReference type="AlphaFoldDB" id="A0A9P4NE66"/>
<keyword evidence="6" id="KW-0539">Nucleus</keyword>
<evidence type="ECO:0000256" key="3">
    <source>
        <dbReference type="ARBA" id="ARBA00010343"/>
    </source>
</evidence>
<keyword evidence="10" id="KW-1185">Reference proteome</keyword>
<dbReference type="Proteomes" id="UP000800235">
    <property type="component" value="Unassembled WGS sequence"/>
</dbReference>
<organism evidence="9 10">
    <name type="scientific">Tothia fuscella</name>
    <dbReference type="NCBI Taxonomy" id="1048955"/>
    <lineage>
        <taxon>Eukaryota</taxon>
        <taxon>Fungi</taxon>
        <taxon>Dikarya</taxon>
        <taxon>Ascomycota</taxon>
        <taxon>Pezizomycotina</taxon>
        <taxon>Dothideomycetes</taxon>
        <taxon>Pleosporomycetidae</taxon>
        <taxon>Venturiales</taxon>
        <taxon>Cylindrosympodiaceae</taxon>
        <taxon>Tothia</taxon>
    </lineage>
</organism>
<keyword evidence="7" id="KW-0544">Nucleosome core</keyword>
<dbReference type="EMBL" id="MU007168">
    <property type="protein sequence ID" value="KAF2416187.1"/>
    <property type="molecule type" value="Genomic_DNA"/>
</dbReference>
<dbReference type="SMART" id="SM00428">
    <property type="entry name" value="H3"/>
    <property type="match status" value="1"/>
</dbReference>
<feature type="domain" description="Core Histone H2A/H2B/H3" evidence="8">
    <location>
        <begin position="48"/>
        <end position="138"/>
    </location>
</feature>
<proteinExistence type="inferred from homology"/>
<dbReference type="PANTHER" id="PTHR45810:SF1">
    <property type="entry name" value="HISTONE H3-LIKE CENTROMERIC PROTEIN A"/>
    <property type="match status" value="1"/>
</dbReference>
<dbReference type="GO" id="GO:0030527">
    <property type="term" value="F:structural constituent of chromatin"/>
    <property type="evidence" value="ECO:0007669"/>
    <property type="project" value="InterPro"/>
</dbReference>
<sequence>MSRTKLTIKKNSAKAAHEKARLLKAAVDRRTGGKTVPPPKKKSHRYKPGTKALMEIRRYQGKIHGTELLIRKLPFARLVREIGLTLKDGLRWQSSALDALQEAAECVLVTELSVANLLAIHAKRVTIQQRDMQLSRYLRESYASGNGRTFFWCYGNSDDLIRDQARLPRNPIIRRS</sequence>
<gene>
    <name evidence="9" type="ORF">EJ08DRAFT_622692</name>
</gene>
<protein>
    <submittedName>
        <fullName evidence="9">Histone-fold-containing protein</fullName>
    </submittedName>
</protein>
<dbReference type="Pfam" id="PF00125">
    <property type="entry name" value="Histone"/>
    <property type="match status" value="1"/>
</dbReference>
<name>A0A9P4NE66_9PEZI</name>
<dbReference type="SUPFAM" id="SSF47113">
    <property type="entry name" value="Histone-fold"/>
    <property type="match status" value="1"/>
</dbReference>
<keyword evidence="4" id="KW-0158">Chromosome</keyword>
<dbReference type="PANTHER" id="PTHR45810">
    <property type="entry name" value="HISTONE H3.2"/>
    <property type="match status" value="1"/>
</dbReference>
<reference evidence="9" key="1">
    <citation type="journal article" date="2020" name="Stud. Mycol.">
        <title>101 Dothideomycetes genomes: a test case for predicting lifestyles and emergence of pathogens.</title>
        <authorList>
            <person name="Haridas S."/>
            <person name="Albert R."/>
            <person name="Binder M."/>
            <person name="Bloem J."/>
            <person name="Labutti K."/>
            <person name="Salamov A."/>
            <person name="Andreopoulos B."/>
            <person name="Baker S."/>
            <person name="Barry K."/>
            <person name="Bills G."/>
            <person name="Bluhm B."/>
            <person name="Cannon C."/>
            <person name="Castanera R."/>
            <person name="Culley D."/>
            <person name="Daum C."/>
            <person name="Ezra D."/>
            <person name="Gonzalez J."/>
            <person name="Henrissat B."/>
            <person name="Kuo A."/>
            <person name="Liang C."/>
            <person name="Lipzen A."/>
            <person name="Lutzoni F."/>
            <person name="Magnuson J."/>
            <person name="Mondo S."/>
            <person name="Nolan M."/>
            <person name="Ohm R."/>
            <person name="Pangilinan J."/>
            <person name="Park H.-J."/>
            <person name="Ramirez L."/>
            <person name="Alfaro M."/>
            <person name="Sun H."/>
            <person name="Tritt A."/>
            <person name="Yoshinaga Y."/>
            <person name="Zwiers L.-H."/>
            <person name="Turgeon B."/>
            <person name="Goodwin S."/>
            <person name="Spatafora J."/>
            <person name="Crous P."/>
            <person name="Grigoriev I."/>
        </authorList>
    </citation>
    <scope>NUCLEOTIDE SEQUENCE</scope>
    <source>
        <strain evidence="9">CBS 130266</strain>
    </source>
</reference>
<dbReference type="GO" id="GO:0003677">
    <property type="term" value="F:DNA binding"/>
    <property type="evidence" value="ECO:0007669"/>
    <property type="project" value="UniProtKB-KW"/>
</dbReference>
<evidence type="ECO:0000259" key="8">
    <source>
        <dbReference type="Pfam" id="PF00125"/>
    </source>
</evidence>
<comment type="similarity">
    <text evidence="3">Belongs to the histone H3 family.</text>
</comment>
<dbReference type="OrthoDB" id="842664at2759"/>
<dbReference type="GO" id="GO:0000786">
    <property type="term" value="C:nucleosome"/>
    <property type="evidence" value="ECO:0007669"/>
    <property type="project" value="UniProtKB-KW"/>
</dbReference>
<keyword evidence="5" id="KW-0238">DNA-binding</keyword>